<dbReference type="SUPFAM" id="SSF55729">
    <property type="entry name" value="Acyl-CoA N-acyltransferases (Nat)"/>
    <property type="match status" value="1"/>
</dbReference>
<dbReference type="InterPro" id="IPR016181">
    <property type="entry name" value="Acyl_CoA_acyltransferase"/>
</dbReference>
<dbReference type="PANTHER" id="PTHR13947:SF37">
    <property type="entry name" value="LD18367P"/>
    <property type="match status" value="1"/>
</dbReference>
<dbReference type="PROSITE" id="PS51186">
    <property type="entry name" value="GNAT"/>
    <property type="match status" value="1"/>
</dbReference>
<dbReference type="PANTHER" id="PTHR13947">
    <property type="entry name" value="GNAT FAMILY N-ACETYLTRANSFERASE"/>
    <property type="match status" value="1"/>
</dbReference>
<name>A0ABU9YNE0_9PROT</name>
<gene>
    <name evidence="3" type="ORF">WG926_18500</name>
</gene>
<dbReference type="CDD" id="cd04301">
    <property type="entry name" value="NAT_SF"/>
    <property type="match status" value="1"/>
</dbReference>
<dbReference type="InterPro" id="IPR000182">
    <property type="entry name" value="GNAT_dom"/>
</dbReference>
<comment type="caution">
    <text evidence="3">The sequence shown here is derived from an EMBL/GenBank/DDBJ whole genome shotgun (WGS) entry which is preliminary data.</text>
</comment>
<feature type="domain" description="N-acetyltransferase" evidence="2">
    <location>
        <begin position="19"/>
        <end position="203"/>
    </location>
</feature>
<evidence type="ECO:0000313" key="3">
    <source>
        <dbReference type="EMBL" id="MEN2990309.1"/>
    </source>
</evidence>
<reference evidence="3 4" key="1">
    <citation type="submission" date="2024-03" db="EMBL/GenBank/DDBJ databases">
        <title>High-quality draft genome sequencing of Tistrella sp. BH-R2-4.</title>
        <authorList>
            <person name="Dong C."/>
        </authorList>
    </citation>
    <scope>NUCLEOTIDE SEQUENCE [LARGE SCALE GENOMIC DNA]</scope>
    <source>
        <strain evidence="3 4">BH-R2-4</strain>
    </source>
</reference>
<evidence type="ECO:0000259" key="2">
    <source>
        <dbReference type="PROSITE" id="PS51186"/>
    </source>
</evidence>
<evidence type="ECO:0000256" key="1">
    <source>
        <dbReference type="ARBA" id="ARBA00022679"/>
    </source>
</evidence>
<proteinExistence type="predicted"/>
<dbReference type="Gene3D" id="3.40.630.30">
    <property type="match status" value="1"/>
</dbReference>
<dbReference type="InterPro" id="IPR050769">
    <property type="entry name" value="NAT_camello-type"/>
</dbReference>
<sequence length="207" mass="22202">MTATGITEQRFQIEAGLRPEHREQAAAGYWDAFARKLRYPLGPRDKAIAFIRRVLNPGHAISAISDDNRFLGVAGFKTPKGAFVGGGIADLAAVYGMAGAVARGLLVSALERSCEDGTLLMDGVFVDARARGLGVGTGLLTAVERHAAATGLKRLRLDVIDTNPRARALYERQGFKPQSTQPIGILRHIFGFNSATTMVKEVGVVVR</sequence>
<accession>A0ABU9YNE0</accession>
<dbReference type="Proteomes" id="UP001413721">
    <property type="component" value="Unassembled WGS sequence"/>
</dbReference>
<dbReference type="Pfam" id="PF00583">
    <property type="entry name" value="Acetyltransf_1"/>
    <property type="match status" value="1"/>
</dbReference>
<keyword evidence="4" id="KW-1185">Reference proteome</keyword>
<protein>
    <submittedName>
        <fullName evidence="3">GNAT family N-acetyltransferase</fullName>
    </submittedName>
</protein>
<organism evidence="3 4">
    <name type="scientific">Tistrella arctica</name>
    <dbReference type="NCBI Taxonomy" id="3133430"/>
    <lineage>
        <taxon>Bacteria</taxon>
        <taxon>Pseudomonadati</taxon>
        <taxon>Pseudomonadota</taxon>
        <taxon>Alphaproteobacteria</taxon>
        <taxon>Geminicoccales</taxon>
        <taxon>Geminicoccaceae</taxon>
        <taxon>Tistrella</taxon>
    </lineage>
</organism>
<keyword evidence="1" id="KW-0808">Transferase</keyword>
<dbReference type="EMBL" id="JBBKTW010000007">
    <property type="protein sequence ID" value="MEN2990309.1"/>
    <property type="molecule type" value="Genomic_DNA"/>
</dbReference>
<dbReference type="RefSeq" id="WP_345937994.1">
    <property type="nucleotide sequence ID" value="NZ_JBBKTW010000007.1"/>
</dbReference>
<evidence type="ECO:0000313" key="4">
    <source>
        <dbReference type="Proteomes" id="UP001413721"/>
    </source>
</evidence>